<dbReference type="EMBL" id="FBVY01000034">
    <property type="protein sequence ID" value="CUW98272.1"/>
    <property type="molecule type" value="Genomic_DNA"/>
</dbReference>
<organism evidence="1 2">
    <name type="scientific">Agrobacterium genomosp. 2 str. CFBP 5494</name>
    <dbReference type="NCBI Taxonomy" id="1183436"/>
    <lineage>
        <taxon>Bacteria</taxon>
        <taxon>Pseudomonadati</taxon>
        <taxon>Pseudomonadota</taxon>
        <taxon>Alphaproteobacteria</taxon>
        <taxon>Hyphomicrobiales</taxon>
        <taxon>Rhizobiaceae</taxon>
        <taxon>Rhizobium/Agrobacterium group</taxon>
        <taxon>Agrobacterium</taxon>
        <taxon>Agrobacterium tumefaciens complex</taxon>
    </lineage>
</organism>
<proteinExistence type="predicted"/>
<accession>A0A9W5B590</accession>
<evidence type="ECO:0000313" key="2">
    <source>
        <dbReference type="Proteomes" id="UP000191933"/>
    </source>
</evidence>
<keyword evidence="2" id="KW-1185">Reference proteome</keyword>
<dbReference type="AlphaFoldDB" id="A0A9W5B590"/>
<name>A0A9W5B590_9HYPH</name>
<protein>
    <submittedName>
        <fullName evidence="1">Uncharacterized protein</fullName>
    </submittedName>
</protein>
<comment type="caution">
    <text evidence="1">The sequence shown here is derived from an EMBL/GenBank/DDBJ whole genome shotgun (WGS) entry which is preliminary data.</text>
</comment>
<evidence type="ECO:0000313" key="1">
    <source>
        <dbReference type="EMBL" id="CUW98272.1"/>
    </source>
</evidence>
<dbReference type="Proteomes" id="UP000191933">
    <property type="component" value="Unassembled WGS sequence"/>
</dbReference>
<reference evidence="1 2" key="1">
    <citation type="submission" date="2016-01" db="EMBL/GenBank/DDBJ databases">
        <authorList>
            <person name="Regsiter A."/>
            <person name="william w."/>
        </authorList>
    </citation>
    <scope>NUCLEOTIDE SEQUENCE [LARGE SCALE GENOMIC DNA]</scope>
    <source>
        <strain evidence="1 2">CFBP 5494</strain>
    </source>
</reference>
<sequence>MLHPSNFEYCLLRRILVRWAARFTSDETLQAKLVEKTIRKTLQDFLLKDDGAAIDLELLATMRRLALCEFGVKRDQQNQAPPVDVAEGRGASPQ</sequence>
<gene>
    <name evidence="1" type="ORF">AGR2A_Lc50072</name>
</gene>